<reference evidence="6 7" key="1">
    <citation type="journal article" date="2024" name="Commun. Biol.">
        <title>Comparative genomic analysis of thermophilic fungi reveals convergent evolutionary adaptations and gene losses.</title>
        <authorList>
            <person name="Steindorff A.S."/>
            <person name="Aguilar-Pontes M.V."/>
            <person name="Robinson A.J."/>
            <person name="Andreopoulos B."/>
            <person name="LaButti K."/>
            <person name="Kuo A."/>
            <person name="Mondo S."/>
            <person name="Riley R."/>
            <person name="Otillar R."/>
            <person name="Haridas S."/>
            <person name="Lipzen A."/>
            <person name="Grimwood J."/>
            <person name="Schmutz J."/>
            <person name="Clum A."/>
            <person name="Reid I.D."/>
            <person name="Moisan M.C."/>
            <person name="Butler G."/>
            <person name="Nguyen T.T.M."/>
            <person name="Dewar K."/>
            <person name="Conant G."/>
            <person name="Drula E."/>
            <person name="Henrissat B."/>
            <person name="Hansel C."/>
            <person name="Singer S."/>
            <person name="Hutchinson M.I."/>
            <person name="de Vries R.P."/>
            <person name="Natvig D.O."/>
            <person name="Powell A.J."/>
            <person name="Tsang A."/>
            <person name="Grigoriev I.V."/>
        </authorList>
    </citation>
    <scope>NUCLEOTIDE SEQUENCE [LARGE SCALE GENOMIC DNA]</scope>
    <source>
        <strain evidence="6 7">ATCC 24622</strain>
    </source>
</reference>
<keyword evidence="5" id="KW-0812">Transmembrane</keyword>
<evidence type="ECO:0000256" key="1">
    <source>
        <dbReference type="ARBA" id="ARBA00001805"/>
    </source>
</evidence>
<dbReference type="InterPro" id="IPR033904">
    <property type="entry name" value="Trans_IPPS_HH"/>
</dbReference>
<dbReference type="InterPro" id="IPR019845">
    <property type="entry name" value="Squalene/phytoene_synthase_CS"/>
</dbReference>
<dbReference type="SFLD" id="SFLDG01212">
    <property type="entry name" value="Phytoene_synthase_like"/>
    <property type="match status" value="1"/>
</dbReference>
<sequence length="595" mass="67199">MDSYCSISHFKLNYILPFALTAISFPFLSKQHVLKIRLLSTVVAMFYLPLAVLMIGPPEKTCVFEAGTDPKHANTLAGGFLLIVSSSYMTCLLYVLAHTAVFNHTCLIHQGDPPKWMKITKYVGHGLLVMMMRWGTRVMRLGDTDFVLGTVIITISLGAFLFWSLAGYFILSLPYHATVLPIAASTLFQLVGTGIETRGILWILVILLTNILVVFGLATVDQYLAVIDLHPSLITAPSASPRCLSILRASLMGTELLNLEMIKSLQDANDLLRLKSRSFYFASFAFRGRLRIDLIFLYSFCRCADDLIDEAESTKSMLSWILKLQRYLDHFYYKSNKCSYMLRPEINRAQVNLFIESEFPAPAWPCLKFLPIHILPGAPLYAILRGFRMDLEFKIAEGDYDLGFSFPIKDENALMDYTYCVAGTIGELCMALVFYHAQATAHKPPKSFQRKEMSRQLETAVMEAAVRMGQALQLVNIARDIATDAAIGRVYLPETWLAEFGLTCTDVLKNPRGTVMHTLRGRLLERAFDIYNRTRASMNMIPDDARVPMILAVESYMEIGRVLRGASMETVDKGEVSLPSSRRLWLAFRVWRENK</sequence>
<name>A0ABR3Y165_9PEZI</name>
<accession>A0ABR3Y165</accession>
<dbReference type="Proteomes" id="UP001586593">
    <property type="component" value="Unassembled WGS sequence"/>
</dbReference>
<dbReference type="PROSITE" id="PS01045">
    <property type="entry name" value="SQUALEN_PHYTOEN_SYN_2"/>
    <property type="match status" value="1"/>
</dbReference>
<keyword evidence="7" id="KW-1185">Reference proteome</keyword>
<dbReference type="InterPro" id="IPR008949">
    <property type="entry name" value="Isoprenoid_synthase_dom_sf"/>
</dbReference>
<dbReference type="PANTHER" id="PTHR31480">
    <property type="entry name" value="BIFUNCTIONAL LYCOPENE CYCLASE/PHYTOENE SYNTHASE"/>
    <property type="match status" value="1"/>
</dbReference>
<dbReference type="EMBL" id="JAZHXJ010000018">
    <property type="protein sequence ID" value="KAL1882036.1"/>
    <property type="molecule type" value="Genomic_DNA"/>
</dbReference>
<organism evidence="6 7">
    <name type="scientific">Phialemonium thermophilum</name>
    <dbReference type="NCBI Taxonomy" id="223376"/>
    <lineage>
        <taxon>Eukaryota</taxon>
        <taxon>Fungi</taxon>
        <taxon>Dikarya</taxon>
        <taxon>Ascomycota</taxon>
        <taxon>Pezizomycotina</taxon>
        <taxon>Sordariomycetes</taxon>
        <taxon>Sordariomycetidae</taxon>
        <taxon>Cephalothecales</taxon>
        <taxon>Cephalothecaceae</taxon>
        <taxon>Phialemonium</taxon>
    </lineage>
</organism>
<evidence type="ECO:0000256" key="3">
    <source>
        <dbReference type="ARBA" id="ARBA00022679"/>
    </source>
</evidence>
<feature type="transmembrane region" description="Helical" evidence="5">
    <location>
        <begin position="12"/>
        <end position="29"/>
    </location>
</feature>
<feature type="transmembrane region" description="Helical" evidence="5">
    <location>
        <begin position="76"/>
        <end position="97"/>
    </location>
</feature>
<comment type="catalytic activity">
    <reaction evidence="1">
        <text>2 (2E,6E,10E)-geranylgeranyl diphosphate = 15-cis-phytoene + 2 diphosphate</text>
        <dbReference type="Rhea" id="RHEA:34475"/>
        <dbReference type="ChEBI" id="CHEBI:27787"/>
        <dbReference type="ChEBI" id="CHEBI:33019"/>
        <dbReference type="ChEBI" id="CHEBI:58756"/>
        <dbReference type="EC" id="2.5.1.32"/>
    </reaction>
</comment>
<dbReference type="CDD" id="cd00683">
    <property type="entry name" value="Trans_IPPS_HH"/>
    <property type="match status" value="1"/>
</dbReference>
<feature type="transmembrane region" description="Helical" evidence="5">
    <location>
        <begin position="36"/>
        <end position="56"/>
    </location>
</feature>
<keyword evidence="3" id="KW-0808">Transferase</keyword>
<proteinExistence type="predicted"/>
<dbReference type="InterPro" id="IPR044843">
    <property type="entry name" value="Trans_IPPS_bact-type"/>
</dbReference>
<evidence type="ECO:0000256" key="4">
    <source>
        <dbReference type="ARBA" id="ARBA00022746"/>
    </source>
</evidence>
<evidence type="ECO:0000313" key="6">
    <source>
        <dbReference type="EMBL" id="KAL1882036.1"/>
    </source>
</evidence>
<dbReference type="Pfam" id="PF00494">
    <property type="entry name" value="SQS_PSY"/>
    <property type="match status" value="1"/>
</dbReference>
<dbReference type="Gene3D" id="1.10.600.10">
    <property type="entry name" value="Farnesyl Diphosphate Synthase"/>
    <property type="match status" value="1"/>
</dbReference>
<comment type="caution">
    <text evidence="6">The sequence shown here is derived from an EMBL/GenBank/DDBJ whole genome shotgun (WGS) entry which is preliminary data.</text>
</comment>
<dbReference type="SFLD" id="SFLDG01018">
    <property type="entry name" value="Squalene/Phytoene_Synthase_Lik"/>
    <property type="match status" value="1"/>
</dbReference>
<feature type="transmembrane region" description="Helical" evidence="5">
    <location>
        <begin position="175"/>
        <end position="192"/>
    </location>
</feature>
<gene>
    <name evidence="6" type="ORF">VTK73DRAFT_2750</name>
</gene>
<keyword evidence="4" id="KW-0125">Carotenoid biosynthesis</keyword>
<feature type="transmembrane region" description="Helical" evidence="5">
    <location>
        <begin position="199"/>
        <end position="220"/>
    </location>
</feature>
<evidence type="ECO:0000256" key="2">
    <source>
        <dbReference type="ARBA" id="ARBA00012396"/>
    </source>
</evidence>
<dbReference type="SUPFAM" id="SSF48576">
    <property type="entry name" value="Terpenoid synthases"/>
    <property type="match status" value="1"/>
</dbReference>
<feature type="transmembrane region" description="Helical" evidence="5">
    <location>
        <begin position="146"/>
        <end position="169"/>
    </location>
</feature>
<evidence type="ECO:0000256" key="5">
    <source>
        <dbReference type="SAM" id="Phobius"/>
    </source>
</evidence>
<keyword evidence="5" id="KW-1133">Transmembrane helix</keyword>
<dbReference type="SFLD" id="SFLDS00005">
    <property type="entry name" value="Isoprenoid_Synthase_Type_I"/>
    <property type="match status" value="1"/>
</dbReference>
<protein>
    <recommendedName>
        <fullName evidence="2">15-cis-phytoene synthase</fullName>
        <ecNumber evidence="2">2.5.1.32</ecNumber>
    </recommendedName>
</protein>
<dbReference type="EC" id="2.5.1.32" evidence="2"/>
<dbReference type="InterPro" id="IPR002060">
    <property type="entry name" value="Squ/phyt_synthse"/>
</dbReference>
<keyword evidence="5" id="KW-0472">Membrane</keyword>
<evidence type="ECO:0000313" key="7">
    <source>
        <dbReference type="Proteomes" id="UP001586593"/>
    </source>
</evidence>